<dbReference type="AlphaFoldDB" id="A0AAV6UPZ4"/>
<sequence length="72" mass="8273">MGVGLGRGHLRRFPWLCAIGPLTVVGQWSVSRVLLTFHNRFIHGKPSLCRLGNVARRYRSTDRETHLLKVDY</sequence>
<organism evidence="1 2">
    <name type="scientific">Oedothorax gibbosus</name>
    <dbReference type="NCBI Taxonomy" id="931172"/>
    <lineage>
        <taxon>Eukaryota</taxon>
        <taxon>Metazoa</taxon>
        <taxon>Ecdysozoa</taxon>
        <taxon>Arthropoda</taxon>
        <taxon>Chelicerata</taxon>
        <taxon>Arachnida</taxon>
        <taxon>Araneae</taxon>
        <taxon>Araneomorphae</taxon>
        <taxon>Entelegynae</taxon>
        <taxon>Araneoidea</taxon>
        <taxon>Linyphiidae</taxon>
        <taxon>Erigoninae</taxon>
        <taxon>Oedothorax</taxon>
    </lineage>
</organism>
<evidence type="ECO:0008006" key="3">
    <source>
        <dbReference type="Google" id="ProtNLM"/>
    </source>
</evidence>
<protein>
    <recommendedName>
        <fullName evidence="3">Secreted protein</fullName>
    </recommendedName>
</protein>
<accession>A0AAV6UPZ4</accession>
<reference evidence="1 2" key="1">
    <citation type="journal article" date="2022" name="Nat. Ecol. Evol.">
        <title>A masculinizing supergene underlies an exaggerated male reproductive morph in a spider.</title>
        <authorList>
            <person name="Hendrickx F."/>
            <person name="De Corte Z."/>
            <person name="Sonet G."/>
            <person name="Van Belleghem S.M."/>
            <person name="Kostlbacher S."/>
            <person name="Vangestel C."/>
        </authorList>
    </citation>
    <scope>NUCLEOTIDE SEQUENCE [LARGE SCALE GENOMIC DNA]</scope>
    <source>
        <strain evidence="1">W744_W776</strain>
    </source>
</reference>
<comment type="caution">
    <text evidence="1">The sequence shown here is derived from an EMBL/GenBank/DDBJ whole genome shotgun (WGS) entry which is preliminary data.</text>
</comment>
<dbReference type="EMBL" id="JAFNEN010000328">
    <property type="protein sequence ID" value="KAG8185645.1"/>
    <property type="molecule type" value="Genomic_DNA"/>
</dbReference>
<evidence type="ECO:0000313" key="1">
    <source>
        <dbReference type="EMBL" id="KAG8185645.1"/>
    </source>
</evidence>
<name>A0AAV6UPZ4_9ARAC</name>
<evidence type="ECO:0000313" key="2">
    <source>
        <dbReference type="Proteomes" id="UP000827092"/>
    </source>
</evidence>
<proteinExistence type="predicted"/>
<gene>
    <name evidence="1" type="ORF">JTE90_018522</name>
</gene>
<keyword evidence="2" id="KW-1185">Reference proteome</keyword>
<dbReference type="Proteomes" id="UP000827092">
    <property type="component" value="Unassembled WGS sequence"/>
</dbReference>